<dbReference type="GO" id="GO:0000271">
    <property type="term" value="P:polysaccharide biosynthetic process"/>
    <property type="evidence" value="ECO:0007669"/>
    <property type="project" value="TreeGrafter"/>
</dbReference>
<dbReference type="GO" id="GO:0008830">
    <property type="term" value="F:dTDP-4-dehydrorhamnose 3,5-epimerase activity"/>
    <property type="evidence" value="ECO:0007669"/>
    <property type="project" value="InterPro"/>
</dbReference>
<dbReference type="InterPro" id="IPR014710">
    <property type="entry name" value="RmlC-like_jellyroll"/>
</dbReference>
<feature type="non-terminal residue" evidence="1">
    <location>
        <position position="93"/>
    </location>
</feature>
<dbReference type="SUPFAM" id="SSF51182">
    <property type="entry name" value="RmlC-like cupins"/>
    <property type="match status" value="1"/>
</dbReference>
<evidence type="ECO:0000313" key="1">
    <source>
        <dbReference type="EMBL" id="SVE42500.1"/>
    </source>
</evidence>
<dbReference type="InterPro" id="IPR000888">
    <property type="entry name" value="RmlC-like"/>
</dbReference>
<dbReference type="Pfam" id="PF00908">
    <property type="entry name" value="dTDP_sugar_isom"/>
    <property type="match status" value="1"/>
</dbReference>
<reference evidence="1" key="1">
    <citation type="submission" date="2018-05" db="EMBL/GenBank/DDBJ databases">
        <authorList>
            <person name="Lanie J.A."/>
            <person name="Ng W.-L."/>
            <person name="Kazmierczak K.M."/>
            <person name="Andrzejewski T.M."/>
            <person name="Davidsen T.M."/>
            <person name="Wayne K.J."/>
            <person name="Tettelin H."/>
            <person name="Glass J.I."/>
            <person name="Rusch D."/>
            <person name="Podicherti R."/>
            <person name="Tsui H.-C.T."/>
            <person name="Winkler M.E."/>
        </authorList>
    </citation>
    <scope>NUCLEOTIDE SEQUENCE</scope>
</reference>
<dbReference type="Gene3D" id="2.60.120.10">
    <property type="entry name" value="Jelly Rolls"/>
    <property type="match status" value="1"/>
</dbReference>
<dbReference type="GO" id="GO:0019305">
    <property type="term" value="P:dTDP-rhamnose biosynthetic process"/>
    <property type="evidence" value="ECO:0007669"/>
    <property type="project" value="TreeGrafter"/>
</dbReference>
<dbReference type="GO" id="GO:0005829">
    <property type="term" value="C:cytosol"/>
    <property type="evidence" value="ECO:0007669"/>
    <property type="project" value="TreeGrafter"/>
</dbReference>
<dbReference type="EMBL" id="UINC01216387">
    <property type="protein sequence ID" value="SVE42500.1"/>
    <property type="molecule type" value="Genomic_DNA"/>
</dbReference>
<dbReference type="AlphaFoldDB" id="A0A383DDV4"/>
<dbReference type="PANTHER" id="PTHR21047:SF2">
    <property type="entry name" value="THYMIDINE DIPHOSPHO-4-KETO-RHAMNOSE 3,5-EPIMERASE"/>
    <property type="match status" value="1"/>
</dbReference>
<evidence type="ECO:0008006" key="2">
    <source>
        <dbReference type="Google" id="ProtNLM"/>
    </source>
</evidence>
<name>A0A383DDV4_9ZZZZ</name>
<dbReference type="PANTHER" id="PTHR21047">
    <property type="entry name" value="DTDP-6-DEOXY-D-GLUCOSE-3,5 EPIMERASE"/>
    <property type="match status" value="1"/>
</dbReference>
<dbReference type="InterPro" id="IPR011051">
    <property type="entry name" value="RmlC_Cupin_sf"/>
</dbReference>
<sequence>MRIINTDFKDLRIIVHKSHSDIRGSLRETYNKKIFNWDKFIFEYATISKKNVLRGFHFQYKHQQSKLVTVIKGKILDWVIDLRRNLRTFGKTF</sequence>
<protein>
    <recommendedName>
        <fullName evidence="2">dTDP-4-dehydrorhamnose 3,5-epimerase</fullName>
    </recommendedName>
</protein>
<accession>A0A383DDV4</accession>
<proteinExistence type="predicted"/>
<organism evidence="1">
    <name type="scientific">marine metagenome</name>
    <dbReference type="NCBI Taxonomy" id="408172"/>
    <lineage>
        <taxon>unclassified sequences</taxon>
        <taxon>metagenomes</taxon>
        <taxon>ecological metagenomes</taxon>
    </lineage>
</organism>
<gene>
    <name evidence="1" type="ORF">METZ01_LOCUS495354</name>
</gene>